<dbReference type="Pfam" id="PF03015">
    <property type="entry name" value="Sterile"/>
    <property type="match status" value="1"/>
</dbReference>
<dbReference type="InterPro" id="IPR026055">
    <property type="entry name" value="FAR"/>
</dbReference>
<dbReference type="EC" id="1.2.1.84" evidence="4"/>
<dbReference type="Pfam" id="PF07993">
    <property type="entry name" value="NAD_binding_4"/>
    <property type="match status" value="1"/>
</dbReference>
<dbReference type="SUPFAM" id="SSF51735">
    <property type="entry name" value="NAD(P)-binding Rossmann-fold domains"/>
    <property type="match status" value="1"/>
</dbReference>
<keyword evidence="2 4" id="KW-0444">Lipid biosynthesis</keyword>
<evidence type="ECO:0000256" key="1">
    <source>
        <dbReference type="ARBA" id="ARBA00005928"/>
    </source>
</evidence>
<proteinExistence type="inferred from homology"/>
<evidence type="ECO:0000313" key="7">
    <source>
        <dbReference type="Proteomes" id="UP001652600"/>
    </source>
</evidence>
<dbReference type="InterPro" id="IPR013120">
    <property type="entry name" value="FAR_NAD-bd"/>
</dbReference>
<dbReference type="CDD" id="cd05236">
    <property type="entry name" value="FAR-N_SDR_e"/>
    <property type="match status" value="1"/>
</dbReference>
<dbReference type="GeneID" id="103497951"/>
<feature type="domain" description="Fatty acyl-CoA reductase C-terminal" evidence="5">
    <location>
        <begin position="396"/>
        <end position="492"/>
    </location>
</feature>
<dbReference type="InterPro" id="IPR033640">
    <property type="entry name" value="FAR_C"/>
</dbReference>
<protein>
    <recommendedName>
        <fullName evidence="4">Fatty acyl-CoA reductase</fullName>
        <ecNumber evidence="4">1.2.1.84</ecNumber>
    </recommendedName>
</protein>
<evidence type="ECO:0000256" key="3">
    <source>
        <dbReference type="ARBA" id="ARBA00023098"/>
    </source>
</evidence>
<comment type="function">
    <text evidence="4">Catalyzes the reduction of fatty acyl-CoA to fatty alcohols.</text>
</comment>
<keyword evidence="7" id="KW-1185">Reference proteome</keyword>
<dbReference type="RefSeq" id="XP_050947773.1">
    <property type="nucleotide sequence ID" value="XM_051091816.1"/>
</dbReference>
<accession>A0ABM3LCN0</accession>
<dbReference type="PANTHER" id="PTHR11011:SF99">
    <property type="entry name" value="FATTY ACYL-COA REDUCTASE 3"/>
    <property type="match status" value="1"/>
</dbReference>
<keyword evidence="4" id="KW-0560">Oxidoreductase</keyword>
<sequence>MEESGNAIGFLENKTILITGSTGFLAKILLEKILRIQPNVKKLYLLLRATDETTAMQRFCNEVMGKDLFKVLKKKWGANLDRFISEKVSVVSSDISVSDMGLEDSTLVEEIKHNVQIIINLAATTKFNERYDVALGTNTLGAKHVVNFAKQCPNFKLLVHVSTAYISGEKEGFILETPHKLGESLNGTEGLNIEIEQRIIEQRLKQLKANGASEKDVTIAMKDLGIQRANEYGWPNTYVFTKAMGEMLINDLKHNLPLIIIRPTIVTSTYKEPFSGWIEGMRTIDNFIVGYAKGKLTFIPCDTNSIIDMIPADMVVNTIIATMMMHKLQPPYQTTIYHIGSSMRNPIKPGDLLRFTCQYFIKKPWFNGDGNAIKVKEITTFNNFASFHRYITIRYLIFLKVLELVNKASCNCLEDKYNDLKRKLNWVMRQVQLYRPYFFFKARFDDTNLEKLGRATQHNETNRETLFFDPKDINWENYFLNVHIPGLVKLIHENHTHRPS</sequence>
<dbReference type="Gene3D" id="3.40.50.720">
    <property type="entry name" value="NAD(P)-binding Rossmann-like Domain"/>
    <property type="match status" value="1"/>
</dbReference>
<evidence type="ECO:0000259" key="5">
    <source>
        <dbReference type="Pfam" id="PF03015"/>
    </source>
</evidence>
<dbReference type="InterPro" id="IPR036291">
    <property type="entry name" value="NAD(P)-bd_dom_sf"/>
</dbReference>
<dbReference type="Proteomes" id="UP001652600">
    <property type="component" value="Chromosome 11"/>
</dbReference>
<evidence type="ECO:0000256" key="2">
    <source>
        <dbReference type="ARBA" id="ARBA00022516"/>
    </source>
</evidence>
<comment type="similarity">
    <text evidence="1 4">Belongs to the fatty acyl-CoA reductase family.</text>
</comment>
<dbReference type="PANTHER" id="PTHR11011">
    <property type="entry name" value="MALE STERILITY PROTEIN 2-RELATED"/>
    <property type="match status" value="1"/>
</dbReference>
<feature type="domain" description="Thioester reductase (TE)" evidence="6">
    <location>
        <begin position="18"/>
        <end position="319"/>
    </location>
</feature>
<comment type="catalytic activity">
    <reaction evidence="4">
        <text>a long-chain fatty acyl-CoA + 2 NADPH + 2 H(+) = a long-chain primary fatty alcohol + 2 NADP(+) + CoA</text>
        <dbReference type="Rhea" id="RHEA:52716"/>
        <dbReference type="ChEBI" id="CHEBI:15378"/>
        <dbReference type="ChEBI" id="CHEBI:57287"/>
        <dbReference type="ChEBI" id="CHEBI:57783"/>
        <dbReference type="ChEBI" id="CHEBI:58349"/>
        <dbReference type="ChEBI" id="CHEBI:77396"/>
        <dbReference type="ChEBI" id="CHEBI:83139"/>
        <dbReference type="EC" id="1.2.1.84"/>
    </reaction>
</comment>
<name>A0ABM3LCN0_CUCME</name>
<evidence type="ECO:0000259" key="6">
    <source>
        <dbReference type="Pfam" id="PF07993"/>
    </source>
</evidence>
<reference evidence="8" key="1">
    <citation type="submission" date="2025-08" db="UniProtKB">
        <authorList>
            <consortium name="RefSeq"/>
        </authorList>
    </citation>
    <scope>IDENTIFICATION</scope>
    <source>
        <tissue evidence="8">Stem</tissue>
    </source>
</reference>
<evidence type="ECO:0000256" key="4">
    <source>
        <dbReference type="RuleBase" id="RU363097"/>
    </source>
</evidence>
<keyword evidence="3 4" id="KW-0443">Lipid metabolism</keyword>
<gene>
    <name evidence="8" type="primary">LOC103497951</name>
</gene>
<dbReference type="CDD" id="cd09071">
    <property type="entry name" value="FAR_C"/>
    <property type="match status" value="1"/>
</dbReference>
<evidence type="ECO:0000313" key="8">
    <source>
        <dbReference type="RefSeq" id="XP_050947773.1"/>
    </source>
</evidence>
<keyword evidence="4" id="KW-0521">NADP</keyword>
<organism evidence="7 8">
    <name type="scientific">Cucumis melo</name>
    <name type="common">Muskmelon</name>
    <dbReference type="NCBI Taxonomy" id="3656"/>
    <lineage>
        <taxon>Eukaryota</taxon>
        <taxon>Viridiplantae</taxon>
        <taxon>Streptophyta</taxon>
        <taxon>Embryophyta</taxon>
        <taxon>Tracheophyta</taxon>
        <taxon>Spermatophyta</taxon>
        <taxon>Magnoliopsida</taxon>
        <taxon>eudicotyledons</taxon>
        <taxon>Gunneridae</taxon>
        <taxon>Pentapetalae</taxon>
        <taxon>rosids</taxon>
        <taxon>fabids</taxon>
        <taxon>Cucurbitales</taxon>
        <taxon>Cucurbitaceae</taxon>
        <taxon>Benincaseae</taxon>
        <taxon>Cucumis</taxon>
    </lineage>
</organism>